<feature type="signal peptide" evidence="1">
    <location>
        <begin position="1"/>
        <end position="25"/>
    </location>
</feature>
<comment type="caution">
    <text evidence="2">The sequence shown here is derived from an EMBL/GenBank/DDBJ whole genome shotgun (WGS) entry which is preliminary data.</text>
</comment>
<evidence type="ECO:0000313" key="3">
    <source>
        <dbReference type="Proteomes" id="UP000292423"/>
    </source>
</evidence>
<sequence length="414" mass="45061">MERKLKLGVASLGMGLVMGSTVASADIALNPQAIQYDAFSLIPVLGAKTGVDNNLYNLSKSEVSSSFIELNPALALVARERNNQYQLAYTGTARSYANASDDSFFDQNFVANAHVEPNARLRVDAGAAYKMLHDDRGAGRSSGMGLQYILDMGEVDKFNVTSVSVGMQYGAPDAMGRFTLGYGIDQKRYSRGVVNTPSFGAGTTFDVSGTRDNDAKNLGAGLTVHVTAKTALGVEYESSRTDYKGVTPDTKDNRIYGTVVWENTAMTTGKFRIGDGKRDIATGGKEKKVVWDLGAIWTPFEADRVDISAGQRAYDGDSAGSTTIAKNYSVTWQHSWIDRVSTSLTLARTDEQYLDSFAKEFRNATTDVIGVGVNYQMRRWLIWNVGVTNKDRSSSDKSYELKRNVYGVGAQVSL</sequence>
<reference evidence="2 3" key="1">
    <citation type="submission" date="2019-02" db="EMBL/GenBank/DDBJ databases">
        <title>Genomic Encyclopedia of Type Strains, Phase IV (KMG-IV): sequencing the most valuable type-strain genomes for metagenomic binning, comparative biology and taxonomic classification.</title>
        <authorList>
            <person name="Goeker M."/>
        </authorList>
    </citation>
    <scope>NUCLEOTIDE SEQUENCE [LARGE SCALE GENOMIC DNA]</scope>
    <source>
        <strain evidence="2 3">DSM 105135</strain>
    </source>
</reference>
<evidence type="ECO:0000256" key="1">
    <source>
        <dbReference type="SAM" id="SignalP"/>
    </source>
</evidence>
<protein>
    <submittedName>
        <fullName evidence="2">Putative beta-barrel porin 2</fullName>
    </submittedName>
</protein>
<name>A0A4Q7ZAH1_9GAMM</name>
<accession>A0A4Q7ZAH1</accession>
<organism evidence="2 3">
    <name type="scientific">Fluviicoccus keumensis</name>
    <dbReference type="NCBI Taxonomy" id="1435465"/>
    <lineage>
        <taxon>Bacteria</taxon>
        <taxon>Pseudomonadati</taxon>
        <taxon>Pseudomonadota</taxon>
        <taxon>Gammaproteobacteria</taxon>
        <taxon>Moraxellales</taxon>
        <taxon>Moraxellaceae</taxon>
        <taxon>Fluviicoccus</taxon>
    </lineage>
</organism>
<keyword evidence="3" id="KW-1185">Reference proteome</keyword>
<dbReference type="Proteomes" id="UP000292423">
    <property type="component" value="Unassembled WGS sequence"/>
</dbReference>
<proteinExistence type="predicted"/>
<dbReference type="Pfam" id="PF10082">
    <property type="entry name" value="BBP2_2"/>
    <property type="match status" value="1"/>
</dbReference>
<feature type="chain" id="PRO_5020941471" evidence="1">
    <location>
        <begin position="26"/>
        <end position="414"/>
    </location>
</feature>
<dbReference type="InterPro" id="IPR018759">
    <property type="entry name" value="BBP2_2"/>
</dbReference>
<dbReference type="EMBL" id="SHKX01000010">
    <property type="protein sequence ID" value="RZU47592.1"/>
    <property type="molecule type" value="Genomic_DNA"/>
</dbReference>
<dbReference type="RefSeq" id="WP_165391305.1">
    <property type="nucleotide sequence ID" value="NZ_SHKX01000010.1"/>
</dbReference>
<keyword evidence="1" id="KW-0732">Signal</keyword>
<dbReference type="AlphaFoldDB" id="A0A4Q7ZAH1"/>
<evidence type="ECO:0000313" key="2">
    <source>
        <dbReference type="EMBL" id="RZU47592.1"/>
    </source>
</evidence>
<gene>
    <name evidence="2" type="ORF">EV700_0556</name>
</gene>